<evidence type="ECO:0000313" key="2">
    <source>
        <dbReference type="EMBL" id="KAK8523357.1"/>
    </source>
</evidence>
<evidence type="ECO:0000313" key="3">
    <source>
        <dbReference type="Proteomes" id="UP001472677"/>
    </source>
</evidence>
<protein>
    <submittedName>
        <fullName evidence="2">Uncharacterized protein</fullName>
    </submittedName>
</protein>
<evidence type="ECO:0000256" key="1">
    <source>
        <dbReference type="SAM" id="SignalP"/>
    </source>
</evidence>
<feature type="signal peptide" evidence="1">
    <location>
        <begin position="1"/>
        <end position="19"/>
    </location>
</feature>
<dbReference type="EMBL" id="JBBPBM010000043">
    <property type="protein sequence ID" value="KAK8523357.1"/>
    <property type="molecule type" value="Genomic_DNA"/>
</dbReference>
<reference evidence="2 3" key="1">
    <citation type="journal article" date="2024" name="G3 (Bethesda)">
        <title>Genome assembly of Hibiscus sabdariffa L. provides insights into metabolisms of medicinal natural products.</title>
        <authorList>
            <person name="Kim T."/>
        </authorList>
    </citation>
    <scope>NUCLEOTIDE SEQUENCE [LARGE SCALE GENOMIC DNA]</scope>
    <source>
        <strain evidence="2">TK-2024</strain>
        <tissue evidence="2">Old leaves</tissue>
    </source>
</reference>
<gene>
    <name evidence="2" type="ORF">V6N12_047880</name>
</gene>
<feature type="chain" id="PRO_5047049028" evidence="1">
    <location>
        <begin position="20"/>
        <end position="122"/>
    </location>
</feature>
<name>A0ABR2CU89_9ROSI</name>
<accession>A0ABR2CU89</accession>
<proteinExistence type="predicted"/>
<keyword evidence="1" id="KW-0732">Signal</keyword>
<organism evidence="2 3">
    <name type="scientific">Hibiscus sabdariffa</name>
    <name type="common">roselle</name>
    <dbReference type="NCBI Taxonomy" id="183260"/>
    <lineage>
        <taxon>Eukaryota</taxon>
        <taxon>Viridiplantae</taxon>
        <taxon>Streptophyta</taxon>
        <taxon>Embryophyta</taxon>
        <taxon>Tracheophyta</taxon>
        <taxon>Spermatophyta</taxon>
        <taxon>Magnoliopsida</taxon>
        <taxon>eudicotyledons</taxon>
        <taxon>Gunneridae</taxon>
        <taxon>Pentapetalae</taxon>
        <taxon>rosids</taxon>
        <taxon>malvids</taxon>
        <taxon>Malvales</taxon>
        <taxon>Malvaceae</taxon>
        <taxon>Malvoideae</taxon>
        <taxon>Hibiscus</taxon>
    </lineage>
</organism>
<comment type="caution">
    <text evidence="2">The sequence shown here is derived from an EMBL/GenBank/DDBJ whole genome shotgun (WGS) entry which is preliminary data.</text>
</comment>
<dbReference type="Proteomes" id="UP001472677">
    <property type="component" value="Unassembled WGS sequence"/>
</dbReference>
<keyword evidence="3" id="KW-1185">Reference proteome</keyword>
<sequence length="122" mass="13602">MLCLDPRALVLWAAFHVLSLYVRDVGRGGLYEYIENRHMIIVIAEGVGKEPLSGIPHKIKKVLILASLLRMSTVPYLLMLQFTEQWQGIQASPSALSMANMVFLCISASNGRYLTNEVFCCG</sequence>